<protein>
    <recommendedName>
        <fullName evidence="3">Capsular polysaccharide synthesis protein</fullName>
    </recommendedName>
</protein>
<dbReference type="InterPro" id="IPR051706">
    <property type="entry name" value="Glycosyltransferase_domain"/>
</dbReference>
<dbReference type="SUPFAM" id="SSF53448">
    <property type="entry name" value="Nucleotide-diphospho-sugar transferases"/>
    <property type="match status" value="1"/>
</dbReference>
<keyword evidence="1" id="KW-0812">Transmembrane</keyword>
<dbReference type="PANTHER" id="PTHR32385">
    <property type="entry name" value="MANNOSYL PHOSPHORYLINOSITOL CERAMIDE SYNTHASE"/>
    <property type="match status" value="1"/>
</dbReference>
<reference evidence="2" key="1">
    <citation type="journal article" date="2020" name="Nature">
        <title>Giant virus diversity and host interactions through global metagenomics.</title>
        <authorList>
            <person name="Schulz F."/>
            <person name="Roux S."/>
            <person name="Paez-Espino D."/>
            <person name="Jungbluth S."/>
            <person name="Walsh D.A."/>
            <person name="Denef V.J."/>
            <person name="McMahon K.D."/>
            <person name="Konstantinidis K.T."/>
            <person name="Eloe-Fadrosh E.A."/>
            <person name="Kyrpides N.C."/>
            <person name="Woyke T."/>
        </authorList>
    </citation>
    <scope>NUCLEOTIDE SEQUENCE</scope>
    <source>
        <strain evidence="2">GVMAG-M-3300023174-60</strain>
    </source>
</reference>
<name>A0A6C0DVM5_9ZZZZ</name>
<proteinExistence type="predicted"/>
<dbReference type="PANTHER" id="PTHR32385:SF15">
    <property type="entry name" value="INOSITOL PHOSPHOCERAMIDE MANNOSYLTRANSFERASE 1"/>
    <property type="match status" value="1"/>
</dbReference>
<dbReference type="GO" id="GO:0000030">
    <property type="term" value="F:mannosyltransferase activity"/>
    <property type="evidence" value="ECO:0007669"/>
    <property type="project" value="TreeGrafter"/>
</dbReference>
<dbReference type="InterPro" id="IPR008441">
    <property type="entry name" value="AfumC-like_glycosyl_Trfase"/>
</dbReference>
<dbReference type="EMBL" id="MN739677">
    <property type="protein sequence ID" value="QHT20069.1"/>
    <property type="molecule type" value="Genomic_DNA"/>
</dbReference>
<evidence type="ECO:0000313" key="2">
    <source>
        <dbReference type="EMBL" id="QHT20069.1"/>
    </source>
</evidence>
<evidence type="ECO:0008006" key="3">
    <source>
        <dbReference type="Google" id="ProtNLM"/>
    </source>
</evidence>
<dbReference type="AlphaFoldDB" id="A0A6C0DVM5"/>
<dbReference type="GO" id="GO:0051999">
    <property type="term" value="P:mannosyl-inositol phosphorylceramide biosynthetic process"/>
    <property type="evidence" value="ECO:0007669"/>
    <property type="project" value="TreeGrafter"/>
</dbReference>
<evidence type="ECO:0000256" key="1">
    <source>
        <dbReference type="SAM" id="Phobius"/>
    </source>
</evidence>
<keyword evidence="1" id="KW-0472">Membrane</keyword>
<dbReference type="Gene3D" id="3.90.550.20">
    <property type="match status" value="1"/>
</dbReference>
<dbReference type="GO" id="GO:0016020">
    <property type="term" value="C:membrane"/>
    <property type="evidence" value="ECO:0007669"/>
    <property type="project" value="GOC"/>
</dbReference>
<dbReference type="Pfam" id="PF05704">
    <property type="entry name" value="Caps_synth"/>
    <property type="match status" value="1"/>
</dbReference>
<dbReference type="InterPro" id="IPR029044">
    <property type="entry name" value="Nucleotide-diphossugar_trans"/>
</dbReference>
<feature type="transmembrane region" description="Helical" evidence="1">
    <location>
        <begin position="6"/>
        <end position="23"/>
    </location>
</feature>
<organism evidence="2">
    <name type="scientific">viral metagenome</name>
    <dbReference type="NCBI Taxonomy" id="1070528"/>
    <lineage>
        <taxon>unclassified sequences</taxon>
        <taxon>metagenomes</taxon>
        <taxon>organismal metagenomes</taxon>
    </lineage>
</organism>
<sequence length="290" mass="34179">MISPNMLIFILVGFVMSILSLIFRQKKIYNVVPKKIWTYWHNPDKIPKAVKLCMESWKKFNPDYEIVLLTKKNFQGYVTIPDAYRTHPHFNDSPQRFSDLVRLYVVEEHGGVWIDASVLIKQHFDEWLFPKYAEYSGFYSGPFTIDPKAPVIENWFFAANKNSKFIKLWKQEFLEMANFKDIQGYLDSRKKMGVDFSGLRDPHYLAAYVSALKVIEVDKYPQDTLILRDSKDTAFRYLKDAMWYPEKGMKLACSDRAYQTPIMKMRSDERNILERDIDGDLSPEKCGWLT</sequence>
<accession>A0A6C0DVM5</accession>
<keyword evidence="1" id="KW-1133">Transmembrane helix</keyword>